<dbReference type="OrthoDB" id="4473401at2759"/>
<evidence type="ECO:0000313" key="13">
    <source>
        <dbReference type="Proteomes" id="UP000467841"/>
    </source>
</evidence>
<evidence type="ECO:0000256" key="3">
    <source>
        <dbReference type="ARBA" id="ARBA00012780"/>
    </source>
</evidence>
<evidence type="ECO:0000259" key="10">
    <source>
        <dbReference type="Pfam" id="PF17652"/>
    </source>
</evidence>
<evidence type="ECO:0000256" key="2">
    <source>
        <dbReference type="ARBA" id="ARBA00010730"/>
    </source>
</evidence>
<keyword evidence="7" id="KW-0961">Cell wall biogenesis/degradation</keyword>
<dbReference type="GO" id="GO:0000272">
    <property type="term" value="P:polysaccharide catabolic process"/>
    <property type="evidence" value="ECO:0007669"/>
    <property type="project" value="UniProtKB-KW"/>
</dbReference>
<gene>
    <name evidence="11" type="ORF">MERR_LOCUS13116</name>
    <name evidence="12" type="ORF">MERR_LOCUS43337</name>
</gene>
<dbReference type="Pfam" id="PF17652">
    <property type="entry name" value="Glyco_hydro81C"/>
    <property type="match status" value="1"/>
</dbReference>
<evidence type="ECO:0000256" key="1">
    <source>
        <dbReference type="ARBA" id="ARBA00000382"/>
    </source>
</evidence>
<sequence length="102" mass="11687">MGFKTGLRQKRFSRRDHLSARQRRDDRAVWLAGVSNRTGQGSGDTGADFGIGIYNDHHYHLGYFLYAIAVLAKMDPLWGKRYRPDRPQGRKKGLAPIPITRF</sequence>
<dbReference type="EC" id="3.2.1.39" evidence="3"/>
<comment type="similarity">
    <text evidence="2">Belongs to the glycosyl hydrolase 81 family.</text>
</comment>
<dbReference type="EMBL" id="CACVBM020001045">
    <property type="protein sequence ID" value="CAA7025881.1"/>
    <property type="molecule type" value="Genomic_DNA"/>
</dbReference>
<feature type="region of interest" description="Disordered" evidence="9">
    <location>
        <begin position="81"/>
        <end position="102"/>
    </location>
</feature>
<comment type="catalytic activity">
    <reaction evidence="1">
        <text>Hydrolysis of (1-&gt;3)-beta-D-glucosidic linkages in (1-&gt;3)-beta-D-glucans.</text>
        <dbReference type="EC" id="3.2.1.39"/>
    </reaction>
</comment>
<keyword evidence="13" id="KW-1185">Reference proteome</keyword>
<evidence type="ECO:0000313" key="11">
    <source>
        <dbReference type="EMBL" id="CAA7025881.1"/>
    </source>
</evidence>
<dbReference type="PROSITE" id="PS52008">
    <property type="entry name" value="GH81"/>
    <property type="match status" value="1"/>
</dbReference>
<dbReference type="AlphaFoldDB" id="A0A6D2IB07"/>
<keyword evidence="8" id="KW-0624">Polysaccharide degradation</keyword>
<feature type="region of interest" description="Disordered" evidence="9">
    <location>
        <begin position="1"/>
        <end position="23"/>
    </location>
</feature>
<feature type="domain" description="Glycosyl hydrolase family 81 C-terminal" evidence="10">
    <location>
        <begin position="33"/>
        <end position="83"/>
    </location>
</feature>
<name>A0A6D2IB07_9BRAS</name>
<dbReference type="PANTHER" id="PTHR31983:SF0">
    <property type="entry name" value="GLUCAN ENDO-1,3-BETA-D-GLUCOSIDASE 2"/>
    <property type="match status" value="1"/>
</dbReference>
<evidence type="ECO:0000256" key="9">
    <source>
        <dbReference type="SAM" id="MobiDB-lite"/>
    </source>
</evidence>
<evidence type="ECO:0000313" key="12">
    <source>
        <dbReference type="EMBL" id="CAA7056101.1"/>
    </source>
</evidence>
<dbReference type="EMBL" id="CACVBM020001628">
    <property type="protein sequence ID" value="CAA7056101.1"/>
    <property type="molecule type" value="Genomic_DNA"/>
</dbReference>
<keyword evidence="5" id="KW-0119">Carbohydrate metabolism</keyword>
<dbReference type="Proteomes" id="UP000467841">
    <property type="component" value="Unassembled WGS sequence"/>
</dbReference>
<evidence type="ECO:0000256" key="4">
    <source>
        <dbReference type="ARBA" id="ARBA00022801"/>
    </source>
</evidence>
<evidence type="ECO:0000256" key="6">
    <source>
        <dbReference type="ARBA" id="ARBA00023295"/>
    </source>
</evidence>
<dbReference type="PANTHER" id="PTHR31983">
    <property type="entry name" value="ENDO-1,3(4)-BETA-GLUCANASE 1"/>
    <property type="match status" value="1"/>
</dbReference>
<evidence type="ECO:0000256" key="7">
    <source>
        <dbReference type="ARBA" id="ARBA00023316"/>
    </source>
</evidence>
<dbReference type="InterPro" id="IPR005200">
    <property type="entry name" value="Endo-beta-glucanase"/>
</dbReference>
<proteinExistence type="inferred from homology"/>
<dbReference type="GO" id="GO:0052861">
    <property type="term" value="F:endo-1,3(4)-beta-glucanase activity"/>
    <property type="evidence" value="ECO:0007669"/>
    <property type="project" value="InterPro"/>
</dbReference>
<evidence type="ECO:0000256" key="8">
    <source>
        <dbReference type="ARBA" id="ARBA00023326"/>
    </source>
</evidence>
<accession>A0A6D2IB07</accession>
<dbReference type="GO" id="GO:0042973">
    <property type="term" value="F:glucan endo-1,3-beta-D-glucosidase activity"/>
    <property type="evidence" value="ECO:0007669"/>
    <property type="project" value="UniProtKB-EC"/>
</dbReference>
<keyword evidence="6" id="KW-0326">Glycosidase</keyword>
<reference evidence="11 13" key="1">
    <citation type="submission" date="2020-01" db="EMBL/GenBank/DDBJ databases">
        <authorList>
            <person name="Mishra B."/>
        </authorList>
    </citation>
    <scope>NUCLEOTIDE SEQUENCE [LARGE SCALE GENOMIC DNA]</scope>
</reference>
<protein>
    <recommendedName>
        <fullName evidence="3">glucan endo-1,3-beta-D-glucosidase</fullName>
        <ecNumber evidence="3">3.2.1.39</ecNumber>
    </recommendedName>
</protein>
<dbReference type="GO" id="GO:0071555">
    <property type="term" value="P:cell wall organization"/>
    <property type="evidence" value="ECO:0007669"/>
    <property type="project" value="UniProtKB-KW"/>
</dbReference>
<dbReference type="InterPro" id="IPR040720">
    <property type="entry name" value="GH81_C"/>
</dbReference>
<organism evidence="11 13">
    <name type="scientific">Microthlaspi erraticum</name>
    <dbReference type="NCBI Taxonomy" id="1685480"/>
    <lineage>
        <taxon>Eukaryota</taxon>
        <taxon>Viridiplantae</taxon>
        <taxon>Streptophyta</taxon>
        <taxon>Embryophyta</taxon>
        <taxon>Tracheophyta</taxon>
        <taxon>Spermatophyta</taxon>
        <taxon>Magnoliopsida</taxon>
        <taxon>eudicotyledons</taxon>
        <taxon>Gunneridae</taxon>
        <taxon>Pentapetalae</taxon>
        <taxon>rosids</taxon>
        <taxon>malvids</taxon>
        <taxon>Brassicales</taxon>
        <taxon>Brassicaceae</taxon>
        <taxon>Coluteocarpeae</taxon>
        <taxon>Microthlaspi</taxon>
    </lineage>
</organism>
<evidence type="ECO:0000256" key="5">
    <source>
        <dbReference type="ARBA" id="ARBA00023277"/>
    </source>
</evidence>
<keyword evidence="4" id="KW-0378">Hydrolase</keyword>